<name>A0A4R8VEZ9_9MICO</name>
<comment type="caution">
    <text evidence="2">The sequence shown here is derived from an EMBL/GenBank/DDBJ whole genome shotgun (WGS) entry which is preliminary data.</text>
</comment>
<dbReference type="InterPro" id="IPR001387">
    <property type="entry name" value="Cro/C1-type_HTH"/>
</dbReference>
<dbReference type="PANTHER" id="PTHR46558">
    <property type="entry name" value="TRACRIPTIONAL REGULATORY PROTEIN-RELATED-RELATED"/>
    <property type="match status" value="1"/>
</dbReference>
<dbReference type="OrthoDB" id="7428772at2"/>
<dbReference type="PANTHER" id="PTHR46558:SF4">
    <property type="entry name" value="DNA-BIDING PHAGE PROTEIN"/>
    <property type="match status" value="1"/>
</dbReference>
<reference evidence="2 3" key="1">
    <citation type="submission" date="2019-03" db="EMBL/GenBank/DDBJ databases">
        <title>Genomics of glacier-inhabiting Cryobacterium strains.</title>
        <authorList>
            <person name="Liu Q."/>
            <person name="Xin Y.-H."/>
        </authorList>
    </citation>
    <scope>NUCLEOTIDE SEQUENCE [LARGE SCALE GENOMIC DNA]</scope>
    <source>
        <strain evidence="2 3">CGMCC 1.10440</strain>
    </source>
</reference>
<dbReference type="PROSITE" id="PS50943">
    <property type="entry name" value="HTH_CROC1"/>
    <property type="match status" value="1"/>
</dbReference>
<accession>A0A4R8VEZ9</accession>
<dbReference type="RefSeq" id="WP_104096272.1">
    <property type="nucleotide sequence ID" value="NZ_JACHBP010000001.1"/>
</dbReference>
<evidence type="ECO:0000313" key="3">
    <source>
        <dbReference type="Proteomes" id="UP000298488"/>
    </source>
</evidence>
<protein>
    <submittedName>
        <fullName evidence="2">Transcriptional regulator</fullName>
    </submittedName>
</protein>
<evidence type="ECO:0000313" key="2">
    <source>
        <dbReference type="EMBL" id="TFB80417.1"/>
    </source>
</evidence>
<dbReference type="CDD" id="cd00093">
    <property type="entry name" value="HTH_XRE"/>
    <property type="match status" value="1"/>
</dbReference>
<dbReference type="GO" id="GO:0003677">
    <property type="term" value="F:DNA binding"/>
    <property type="evidence" value="ECO:0007669"/>
    <property type="project" value="UniProtKB-KW"/>
</dbReference>
<organism evidence="2 3">
    <name type="scientific">Terrimesophilobacter mesophilus</name>
    <dbReference type="NCBI Taxonomy" id="433647"/>
    <lineage>
        <taxon>Bacteria</taxon>
        <taxon>Bacillati</taxon>
        <taxon>Actinomycetota</taxon>
        <taxon>Actinomycetes</taxon>
        <taxon>Micrococcales</taxon>
        <taxon>Microbacteriaceae</taxon>
        <taxon>Terrimesophilobacter</taxon>
    </lineage>
</organism>
<dbReference type="InterPro" id="IPR010982">
    <property type="entry name" value="Lambda_DNA-bd_dom_sf"/>
</dbReference>
<evidence type="ECO:0000256" key="1">
    <source>
        <dbReference type="ARBA" id="ARBA00023125"/>
    </source>
</evidence>
<dbReference type="SMART" id="SM00530">
    <property type="entry name" value="HTH_XRE"/>
    <property type="match status" value="1"/>
</dbReference>
<dbReference type="EMBL" id="SOFI01000003">
    <property type="protein sequence ID" value="TFB80417.1"/>
    <property type="molecule type" value="Genomic_DNA"/>
</dbReference>
<dbReference type="Pfam" id="PF01381">
    <property type="entry name" value="HTH_3"/>
    <property type="match status" value="1"/>
</dbReference>
<proteinExistence type="predicted"/>
<dbReference type="AlphaFoldDB" id="A0A4R8VEZ9"/>
<dbReference type="Proteomes" id="UP000298488">
    <property type="component" value="Unassembled WGS sequence"/>
</dbReference>
<keyword evidence="1" id="KW-0238">DNA-binding</keyword>
<keyword evidence="3" id="KW-1185">Reference proteome</keyword>
<gene>
    <name evidence="2" type="ORF">E3N84_10480</name>
</gene>
<dbReference type="Gene3D" id="1.10.260.40">
    <property type="entry name" value="lambda repressor-like DNA-binding domains"/>
    <property type="match status" value="1"/>
</dbReference>
<dbReference type="SUPFAM" id="SSF47413">
    <property type="entry name" value="lambda repressor-like DNA-binding domains"/>
    <property type="match status" value="1"/>
</dbReference>
<sequence length="82" mass="8937">MVKPTMVTNDIRALRFAHGEMTQAELADRVGMTRQTIIAIEQGRYSPSLEVAFQIAAVFGVPLDEVFQYPDADAAPQGKAGK</sequence>